<gene>
    <name evidence="1" type="ORF">M23134_01602</name>
</gene>
<dbReference type="AlphaFoldDB" id="A1ZTL9"/>
<dbReference type="RefSeq" id="WP_002701286.1">
    <property type="nucleotide sequence ID" value="NZ_AAWS01000036.1"/>
</dbReference>
<name>A1ZTL9_MICM2</name>
<dbReference type="Proteomes" id="UP000004095">
    <property type="component" value="Unassembled WGS sequence"/>
</dbReference>
<proteinExistence type="predicted"/>
<comment type="caution">
    <text evidence="1">The sequence shown here is derived from an EMBL/GenBank/DDBJ whole genome shotgun (WGS) entry which is preliminary data.</text>
</comment>
<accession>A1ZTL9</accession>
<sequence length="48" mass="5495">MKNLKNFKNNAIVKTDLQKVKGGIRITRAQCLADGYQWVEPCLCIGWK</sequence>
<evidence type="ECO:0000313" key="1">
    <source>
        <dbReference type="EMBL" id="EAY26279.1"/>
    </source>
</evidence>
<dbReference type="EMBL" id="AAWS01000036">
    <property type="protein sequence ID" value="EAY26279.1"/>
    <property type="molecule type" value="Genomic_DNA"/>
</dbReference>
<keyword evidence="2" id="KW-1185">Reference proteome</keyword>
<evidence type="ECO:0000313" key="2">
    <source>
        <dbReference type="Proteomes" id="UP000004095"/>
    </source>
</evidence>
<reference evidence="1 2" key="1">
    <citation type="submission" date="2007-01" db="EMBL/GenBank/DDBJ databases">
        <authorList>
            <person name="Haygood M."/>
            <person name="Podell S."/>
            <person name="Anderson C."/>
            <person name="Hopkinson B."/>
            <person name="Roe K."/>
            <person name="Barbeau K."/>
            <person name="Gaasterland T."/>
            <person name="Ferriera S."/>
            <person name="Johnson J."/>
            <person name="Kravitz S."/>
            <person name="Beeson K."/>
            <person name="Sutton G."/>
            <person name="Rogers Y.-H."/>
            <person name="Friedman R."/>
            <person name="Frazier M."/>
            <person name="Venter J.C."/>
        </authorList>
    </citation>
    <scope>NUCLEOTIDE SEQUENCE [LARGE SCALE GENOMIC DNA]</scope>
    <source>
        <strain evidence="1 2">ATCC 23134</strain>
    </source>
</reference>
<evidence type="ECO:0008006" key="3">
    <source>
        <dbReference type="Google" id="ProtNLM"/>
    </source>
</evidence>
<organism evidence="1 2">
    <name type="scientific">Microscilla marina ATCC 23134</name>
    <dbReference type="NCBI Taxonomy" id="313606"/>
    <lineage>
        <taxon>Bacteria</taxon>
        <taxon>Pseudomonadati</taxon>
        <taxon>Bacteroidota</taxon>
        <taxon>Cytophagia</taxon>
        <taxon>Cytophagales</taxon>
        <taxon>Microscillaceae</taxon>
        <taxon>Microscilla</taxon>
    </lineage>
</organism>
<protein>
    <recommendedName>
        <fullName evidence="3">Bacteriocin</fullName>
    </recommendedName>
</protein>